<evidence type="ECO:0000313" key="4">
    <source>
        <dbReference type="Proteomes" id="UP000027931"/>
    </source>
</evidence>
<dbReference type="PANTHER" id="PTHR40446">
    <property type="entry name" value="N-ACETYLGLUCOSAMINE-1-PHOSPHODIESTER ALPHA-N-ACETYLGLUCOSAMINIDASE"/>
    <property type="match status" value="1"/>
</dbReference>
<dbReference type="Pfam" id="PF00395">
    <property type="entry name" value="SLH"/>
    <property type="match status" value="3"/>
</dbReference>
<dbReference type="InterPro" id="IPR001119">
    <property type="entry name" value="SLH_dom"/>
</dbReference>
<protein>
    <recommendedName>
        <fullName evidence="2">SLH domain-containing protein</fullName>
    </recommendedName>
</protein>
<evidence type="ECO:0000313" key="3">
    <source>
        <dbReference type="EMBL" id="KEO84573.1"/>
    </source>
</evidence>
<proteinExistence type="predicted"/>
<name>A0A074LWV1_9BACL</name>
<evidence type="ECO:0000256" key="1">
    <source>
        <dbReference type="SAM" id="SignalP"/>
    </source>
</evidence>
<dbReference type="RefSeq" id="WP_038084452.1">
    <property type="nucleotide sequence ID" value="NZ_JMIR01000003.1"/>
</dbReference>
<dbReference type="EMBL" id="JMIR01000003">
    <property type="protein sequence ID" value="KEO84573.1"/>
    <property type="molecule type" value="Genomic_DNA"/>
</dbReference>
<dbReference type="InterPro" id="IPR018711">
    <property type="entry name" value="NAGPA"/>
</dbReference>
<dbReference type="AlphaFoldDB" id="A0A074LWV1"/>
<dbReference type="OrthoDB" id="9809781at2"/>
<feature type="signal peptide" evidence="1">
    <location>
        <begin position="1"/>
        <end position="33"/>
    </location>
</feature>
<gene>
    <name evidence="3" type="ORF">EL26_03390</name>
</gene>
<evidence type="ECO:0000259" key="2">
    <source>
        <dbReference type="PROSITE" id="PS51272"/>
    </source>
</evidence>
<dbReference type="PROSITE" id="PS51272">
    <property type="entry name" value="SLH"/>
    <property type="match status" value="3"/>
</dbReference>
<dbReference type="InterPro" id="IPR003343">
    <property type="entry name" value="Big_2"/>
</dbReference>
<dbReference type="Gene3D" id="2.60.120.430">
    <property type="entry name" value="Galactose-binding lectin"/>
    <property type="match status" value="1"/>
</dbReference>
<dbReference type="STRING" id="1157490.EL26_03390"/>
<dbReference type="Pfam" id="PF09992">
    <property type="entry name" value="NAGPA"/>
    <property type="match status" value="1"/>
</dbReference>
<feature type="chain" id="PRO_5001698207" description="SLH domain-containing protein" evidence="1">
    <location>
        <begin position="34"/>
        <end position="946"/>
    </location>
</feature>
<sequence>MLWKQGLKRTGAWALSFALIFGTSSAVIQPASAASVAQIYGWPSIISSTETPKMIVTKGVTYQTYSYQTSSGPIVLHETWTDLTDPNVAVRPVLSHDNLENESNETTSQMAVRTGAVAGTNGDYFEQSASGMALGMSTRDGNLIHSPSSAAVLGITSDNKIVIDKYKFSGLITAANNEYRYLSGLNVHPASYPNGLIVMTRDLGFWEMLTNATVVVLEKLPSDGQYKVHDILPAQTVMELPYPGYVKLIAQGTDAVPFVTGNMKPGDIVKMTYGTNPDSSNLKYSIGGGPILLKGGSWYNDPVKPDSTPNYRGPLTGVGITSDGRHMLQVAVDGRSSESIGLTYSQMANYFASRGISDAMLLDGGGSTDMVVRQAGDTKATVANSPSDGVERRVANGLFVYSTSAPGKATYVTANNGNPVELFKTMTQKISSYVRDENYNPLPNETVTYKVEPATLGTISADGTFTAGNGAGSGQIIATASNGATTAVPVTVFDQVDTLQISPSVLDLGNGETQSFTVTGTFHGSKFAMKPEWVKFSTSDASLGTINGQGLFTAGDQKGTVTVNATVGSVTARSTLGIGYVTKTLNSMANAGEWTLSTRWGDVGNLSASTAQVHGGNPASLAANYAFGAGTGLKQFVFYPKDTVAIPSPADLATVNPMGVGVWVYGDNSNLKLVASFERPDGSTIQATNQPRVNFNGWKYVTFRLPDTAKFPLKLDFLDIVAENPGSDVHGSIYFSTFESVYAARTYAERQPDPTPPPTPTVVTFADIQNHWGRSIIEQLATKGVISGKDPQHFDPEGNLTRAEAVTLLVRALGLQPQPELTASYTDVSKDAWYAGNVGAAVKAGIATGIGNGQFAPDNLVDRNQAAAMIYNALQYKGKAPTGGTPIAFQDASQIAPWAKAKIDALSAAKLLNGNGDGTLSPTKNTSRAESAVMILNMMKYAGLLN</sequence>
<dbReference type="Proteomes" id="UP000027931">
    <property type="component" value="Unassembled WGS sequence"/>
</dbReference>
<accession>A0A074LWV1</accession>
<feature type="domain" description="SLH" evidence="2">
    <location>
        <begin position="760"/>
        <end position="823"/>
    </location>
</feature>
<dbReference type="Gene3D" id="2.60.40.1080">
    <property type="match status" value="1"/>
</dbReference>
<comment type="caution">
    <text evidence="3">The sequence shown here is derived from an EMBL/GenBank/DDBJ whole genome shotgun (WGS) entry which is preliminary data.</text>
</comment>
<keyword evidence="1" id="KW-0732">Signal</keyword>
<dbReference type="Pfam" id="PF02368">
    <property type="entry name" value="Big_2"/>
    <property type="match status" value="1"/>
</dbReference>
<dbReference type="eggNOG" id="COG4632">
    <property type="taxonomic scope" value="Bacteria"/>
</dbReference>
<organism evidence="3 4">
    <name type="scientific">Tumebacillus flagellatus</name>
    <dbReference type="NCBI Taxonomy" id="1157490"/>
    <lineage>
        <taxon>Bacteria</taxon>
        <taxon>Bacillati</taxon>
        <taxon>Bacillota</taxon>
        <taxon>Bacilli</taxon>
        <taxon>Bacillales</taxon>
        <taxon>Alicyclobacillaceae</taxon>
        <taxon>Tumebacillus</taxon>
    </lineage>
</organism>
<feature type="domain" description="SLH" evidence="2">
    <location>
        <begin position="886"/>
        <end position="946"/>
    </location>
</feature>
<feature type="domain" description="SLH" evidence="2">
    <location>
        <begin position="824"/>
        <end position="884"/>
    </location>
</feature>
<dbReference type="PANTHER" id="PTHR40446:SF2">
    <property type="entry name" value="N-ACETYLGLUCOSAMINE-1-PHOSPHODIESTER ALPHA-N-ACETYLGLUCOSAMINIDASE"/>
    <property type="match status" value="1"/>
</dbReference>
<reference evidence="3 4" key="1">
    <citation type="journal article" date="2013" name="Int. J. Syst. Evol. Microbiol.">
        <title>Tumebacillus flagellatus sp. nov., an alpha-amylase/pullulanase-producing bacterium isolated from cassava wastewater.</title>
        <authorList>
            <person name="Wang Q."/>
            <person name="Xie N."/>
            <person name="Qin Y."/>
            <person name="Shen N."/>
            <person name="Zhu J."/>
            <person name="Mi H."/>
            <person name="Huang R."/>
        </authorList>
    </citation>
    <scope>NUCLEOTIDE SEQUENCE [LARGE SCALE GENOMIC DNA]</scope>
    <source>
        <strain evidence="3 4">GST4</strain>
    </source>
</reference>
<keyword evidence="4" id="KW-1185">Reference proteome</keyword>